<evidence type="ECO:0000256" key="12">
    <source>
        <dbReference type="ARBA" id="ARBA00030240"/>
    </source>
</evidence>
<dbReference type="GO" id="GO:0000407">
    <property type="term" value="C:phagophore assembly site"/>
    <property type="evidence" value="ECO:0007669"/>
    <property type="project" value="UniProtKB-SubCell"/>
</dbReference>
<dbReference type="RefSeq" id="XP_012189350.1">
    <property type="nucleotide sequence ID" value="XM_012333960.1"/>
</dbReference>
<feature type="compositionally biased region" description="Low complexity" evidence="13">
    <location>
        <begin position="31"/>
        <end position="57"/>
    </location>
</feature>
<feature type="compositionally biased region" description="Polar residues" evidence="13">
    <location>
        <begin position="1176"/>
        <end position="1186"/>
    </location>
</feature>
<dbReference type="GO" id="GO:0004197">
    <property type="term" value="F:cysteine-type endopeptidase activity"/>
    <property type="evidence" value="ECO:0007669"/>
    <property type="project" value="TreeGrafter"/>
</dbReference>
<feature type="compositionally biased region" description="Low complexity" evidence="13">
    <location>
        <begin position="1119"/>
        <end position="1128"/>
    </location>
</feature>
<dbReference type="InterPro" id="IPR038765">
    <property type="entry name" value="Papain-like_cys_pep_sf"/>
</dbReference>
<feature type="region of interest" description="Disordered" evidence="13">
    <location>
        <begin position="453"/>
        <end position="491"/>
    </location>
</feature>
<keyword evidence="9" id="KW-0653">Protein transport</keyword>
<dbReference type="InterPro" id="IPR005078">
    <property type="entry name" value="Peptidase_C54"/>
</dbReference>
<feature type="compositionally biased region" description="Polar residues" evidence="13">
    <location>
        <begin position="167"/>
        <end position="192"/>
    </location>
</feature>
<evidence type="ECO:0000256" key="2">
    <source>
        <dbReference type="ARBA" id="ARBA00004496"/>
    </source>
</evidence>
<evidence type="ECO:0000313" key="16">
    <source>
        <dbReference type="Proteomes" id="UP000014071"/>
    </source>
</evidence>
<dbReference type="Proteomes" id="UP000014071">
    <property type="component" value="Unassembled WGS sequence"/>
</dbReference>
<evidence type="ECO:0000256" key="7">
    <source>
        <dbReference type="ARBA" id="ARBA00022801"/>
    </source>
</evidence>
<dbReference type="eggNOG" id="KOG2674">
    <property type="taxonomic scope" value="Eukaryota"/>
</dbReference>
<feature type="region of interest" description="Disordered" evidence="13">
    <location>
        <begin position="1096"/>
        <end position="1223"/>
    </location>
</feature>
<dbReference type="GO" id="GO:0019786">
    <property type="term" value="F:protein-phosphatidylethanolamide deconjugating activity"/>
    <property type="evidence" value="ECO:0007669"/>
    <property type="project" value="InterPro"/>
</dbReference>
<evidence type="ECO:0000256" key="11">
    <source>
        <dbReference type="ARBA" id="ARBA00029362"/>
    </source>
</evidence>
<feature type="region of interest" description="Disordered" evidence="13">
    <location>
        <begin position="1231"/>
        <end position="1250"/>
    </location>
</feature>
<organism evidence="15 16">
    <name type="scientific">Pseudozyma hubeiensis (strain SY62)</name>
    <name type="common">Yeast</name>
    <dbReference type="NCBI Taxonomy" id="1305764"/>
    <lineage>
        <taxon>Eukaryota</taxon>
        <taxon>Fungi</taxon>
        <taxon>Dikarya</taxon>
        <taxon>Basidiomycota</taxon>
        <taxon>Ustilaginomycotina</taxon>
        <taxon>Ustilaginomycetes</taxon>
        <taxon>Ustilaginales</taxon>
        <taxon>Ustilaginaceae</taxon>
        <taxon>Pseudozyma</taxon>
    </lineage>
</organism>
<feature type="domain" description="Peptidase C54 catalytic" evidence="14">
    <location>
        <begin position="502"/>
        <end position="968"/>
    </location>
</feature>
<feature type="region of interest" description="Disordered" evidence="13">
    <location>
        <begin position="83"/>
        <end position="202"/>
    </location>
</feature>
<comment type="similarity">
    <text evidence="3">Belongs to the peptidase C54 family.</text>
</comment>
<dbReference type="GO" id="GO:0015031">
    <property type="term" value="P:protein transport"/>
    <property type="evidence" value="ECO:0007669"/>
    <property type="project" value="UniProtKB-KW"/>
</dbReference>
<keyword evidence="8" id="KW-0788">Thiol protease</keyword>
<feature type="region of interest" description="Disordered" evidence="13">
    <location>
        <begin position="305"/>
        <end position="328"/>
    </location>
</feature>
<feature type="compositionally biased region" description="Low complexity" evidence="13">
    <location>
        <begin position="264"/>
        <end position="275"/>
    </location>
</feature>
<dbReference type="EMBL" id="DF238796">
    <property type="protein sequence ID" value="GAC95763.1"/>
    <property type="molecule type" value="Genomic_DNA"/>
</dbReference>
<comment type="subcellular location">
    <subcellularLocation>
        <location evidence="2">Cytoplasm</location>
    </subcellularLocation>
    <subcellularLocation>
        <location evidence="1">Preautophagosomal structure</location>
    </subcellularLocation>
</comment>
<feature type="compositionally biased region" description="Polar residues" evidence="13">
    <location>
        <begin position="310"/>
        <end position="328"/>
    </location>
</feature>
<dbReference type="InterPro" id="IPR046792">
    <property type="entry name" value="Peptidase_C54_cat"/>
</dbReference>
<evidence type="ECO:0000256" key="1">
    <source>
        <dbReference type="ARBA" id="ARBA00004329"/>
    </source>
</evidence>
<feature type="compositionally biased region" description="Basic and acidic residues" evidence="13">
    <location>
        <begin position="1140"/>
        <end position="1149"/>
    </location>
</feature>
<feature type="region of interest" description="Disordered" evidence="13">
    <location>
        <begin position="241"/>
        <end position="275"/>
    </location>
</feature>
<evidence type="ECO:0000256" key="3">
    <source>
        <dbReference type="ARBA" id="ARBA00010958"/>
    </source>
</evidence>
<feature type="compositionally biased region" description="Low complexity" evidence="13">
    <location>
        <begin position="419"/>
        <end position="428"/>
    </location>
</feature>
<evidence type="ECO:0000313" key="15">
    <source>
        <dbReference type="EMBL" id="GAC95763.1"/>
    </source>
</evidence>
<keyword evidence="6 15" id="KW-0645">Protease</keyword>
<feature type="region of interest" description="Disordered" evidence="13">
    <location>
        <begin position="1284"/>
        <end position="1371"/>
    </location>
</feature>
<feature type="compositionally biased region" description="Low complexity" evidence="13">
    <location>
        <begin position="554"/>
        <end position="575"/>
    </location>
</feature>
<feature type="compositionally biased region" description="Low complexity" evidence="13">
    <location>
        <begin position="83"/>
        <end position="103"/>
    </location>
</feature>
<feature type="region of interest" description="Disordered" evidence="13">
    <location>
        <begin position="384"/>
        <end position="430"/>
    </location>
</feature>
<feature type="compositionally biased region" description="Polar residues" evidence="13">
    <location>
        <begin position="460"/>
        <end position="491"/>
    </location>
</feature>
<keyword evidence="4" id="KW-0813">Transport</keyword>
<dbReference type="GO" id="GO:0000045">
    <property type="term" value="P:autophagosome assembly"/>
    <property type="evidence" value="ECO:0007669"/>
    <property type="project" value="TreeGrafter"/>
</dbReference>
<keyword evidence="16" id="KW-1185">Reference proteome</keyword>
<feature type="compositionally biased region" description="Low complexity" evidence="13">
    <location>
        <begin position="131"/>
        <end position="140"/>
    </location>
</feature>
<dbReference type="GeneID" id="24108629"/>
<evidence type="ECO:0000256" key="10">
    <source>
        <dbReference type="ARBA" id="ARBA00023006"/>
    </source>
</evidence>
<feature type="compositionally biased region" description="Polar residues" evidence="13">
    <location>
        <begin position="1343"/>
        <end position="1353"/>
    </location>
</feature>
<dbReference type="PANTHER" id="PTHR22624:SF49">
    <property type="entry name" value="CYSTEINE PROTEASE"/>
    <property type="match status" value="1"/>
</dbReference>
<sequence length="1371" mass="143102">MASKQVESSAAAAPSNGINRRKFFGRSNSIRSLLGSRDGTSSTGSSSNVVTPNSSHSASSTGPGLLRRMGSRSFLNLNQSKATAAAVNDSSSDDLSSLASADSHASRRFSDSLKSIRRRRENSASQDASKTRSLSSRTSSEAYAARVSQSEALQSNGSRKSIDSIHSGLSATSTEPNPRSSAADSSGHTNLQPARDLQDSVASTPRRLTGWLYNMVGSDSAPSSAEGGAPLSPVREADTIDFAPSSASPHRHAQTLAAPSQTDAGRSASPTAAATTRSKAGALLLSLANVSSKAGTKVTAATIDDGNAAGSVSGTTNTSASNNDAGTSSNTAINSAAGGTNTAGWVPGGVGFDRAFKFFMDSDVGNKEDEEIWLLGVRHAPRQASKAVSSPTSASHTTPSVPAPQNPEASDVPMPRACSPSSSISTASPRQNALDLIQTSQTALSFYDRASIPTDRSESRVGSSISMAGNTSTCNSVRAKSSNTSSGIGNQPSATVPVDAHSAFQPDFASRIWCTYRNQFAPIARDGTISDQAASAAEAMTAAQLSAVQDASATSTPLAAPSSSGAVGPSSPPASTGRGWLGRKTAQSNAAQEAAFHVNSPLGLGATLGAGYANASSTLGERMGITNLWSRATAAAQAAGFSRAGLTTDSGWGCMLRTGQSLLANALINVHLGRSWLRETPPMRQVEFLEQLASQSLDSSAEAQGLHDWREKRARHATYVKILSWFLDDPSPACPFGIHRMAREGKRLGKEVGEWFGPSTAAGAIKQLVSEFGDAGIAVELAHDGVFYLDEVRAVAGAATPSKSSQHSAKSRQADAFSWRRPVLILVGIRLGLESVNPIYYESVKATFSFPHSVGIAGGRPSSSYYFMGHQGNSLFYLDPHNVRPAVPLRYPPSSFPSAVPCHHDIARRFAQEDSDDEQEWWAQAYTEAQTSTFHCEKVRRMPIKSLDPSMLLGFLVKDEEDLIDLCARIKALPKTIFSFAESAPKWVDDDDFDPSMESFSEPSIGDGTEDGGDENNNASEETGGSGALKKAYSPADAQDNSLRRNGADGGASENLFRESQQRTAAWLGQGRPSVTSSRAPNADAVGSAGIAFPSLDLLTPQSETHTLTRPSRPDGRQASTSSAATTRPARRVLDTALNTEHRKSRDLIASHATASPREHQASPSRSPARPGADENFSTVNLSDSEVGSGWEEVSDGGTIAASSSAGPALLRTGSPSRNSPIADSLAAGIQGKADGRRDADSNIPGVPASLSSELIESELVSLSLDTPIGEAADHAGPVQSLDVAGSSMRTTGGSASTAEGYFGLTSAHSPLSLPRRRSQSKPSPFDLSTKAHTDDAPPVPTVPSSLHAQSAKSESKSDVAPDLNDSDDDF</sequence>
<evidence type="ECO:0000259" key="14">
    <source>
        <dbReference type="Pfam" id="PF03416"/>
    </source>
</evidence>
<dbReference type="GO" id="GO:0035973">
    <property type="term" value="P:aggrephagy"/>
    <property type="evidence" value="ECO:0007669"/>
    <property type="project" value="TreeGrafter"/>
</dbReference>
<comment type="catalytic activity">
    <reaction evidence="11">
        <text>[protein]-C-terminal L-amino acid-glycyl-phosphatidylethanolamide + H2O = [protein]-C-terminal L-amino acid-glycine + a 1,2-diacyl-sn-glycero-3-phosphoethanolamine</text>
        <dbReference type="Rhea" id="RHEA:67548"/>
        <dbReference type="Rhea" id="RHEA-COMP:17323"/>
        <dbReference type="Rhea" id="RHEA-COMP:17324"/>
        <dbReference type="ChEBI" id="CHEBI:15377"/>
        <dbReference type="ChEBI" id="CHEBI:64612"/>
        <dbReference type="ChEBI" id="CHEBI:172940"/>
        <dbReference type="ChEBI" id="CHEBI:172941"/>
    </reaction>
    <physiologicalReaction direction="left-to-right" evidence="11">
        <dbReference type="Rhea" id="RHEA:67549"/>
    </physiologicalReaction>
</comment>
<proteinExistence type="inferred from homology"/>
<reference evidence="16" key="1">
    <citation type="journal article" date="2013" name="Genome Announc.">
        <title>Draft genome sequence of the basidiomycetous yeast-like fungus Pseudozyma hubeiensis SY62, which produces an abundant amount of the biosurfactant mannosylerythritol lipids.</title>
        <authorList>
            <person name="Konishi M."/>
            <person name="Hatada Y."/>
            <person name="Horiuchi J."/>
        </authorList>
    </citation>
    <scope>NUCLEOTIDE SEQUENCE [LARGE SCALE GENOMIC DNA]</scope>
    <source>
        <strain evidence="16">SY62</strain>
    </source>
</reference>
<name>R9P2W2_PSEHS</name>
<feature type="compositionally biased region" description="Polar residues" evidence="13">
    <location>
        <begin position="147"/>
        <end position="159"/>
    </location>
</feature>
<dbReference type="GO" id="GO:0034727">
    <property type="term" value="P:piecemeal microautophagy of the nucleus"/>
    <property type="evidence" value="ECO:0007669"/>
    <property type="project" value="TreeGrafter"/>
</dbReference>
<evidence type="ECO:0000256" key="13">
    <source>
        <dbReference type="SAM" id="MobiDB-lite"/>
    </source>
</evidence>
<dbReference type="GO" id="GO:0000423">
    <property type="term" value="P:mitophagy"/>
    <property type="evidence" value="ECO:0007669"/>
    <property type="project" value="TreeGrafter"/>
</dbReference>
<keyword evidence="5" id="KW-0963">Cytoplasm</keyword>
<feature type="compositionally biased region" description="Low complexity" evidence="13">
    <location>
        <begin position="387"/>
        <end position="400"/>
    </location>
</feature>
<evidence type="ECO:0000256" key="8">
    <source>
        <dbReference type="ARBA" id="ARBA00022807"/>
    </source>
</evidence>
<dbReference type="PANTHER" id="PTHR22624">
    <property type="entry name" value="CYSTEINE PROTEASE ATG4"/>
    <property type="match status" value="1"/>
</dbReference>
<evidence type="ECO:0000256" key="9">
    <source>
        <dbReference type="ARBA" id="ARBA00022927"/>
    </source>
</evidence>
<evidence type="ECO:0000256" key="6">
    <source>
        <dbReference type="ARBA" id="ARBA00022670"/>
    </source>
</evidence>
<keyword evidence="10" id="KW-0072">Autophagy</keyword>
<protein>
    <recommendedName>
        <fullName evidence="12">Autophagy-related protein 4</fullName>
    </recommendedName>
</protein>
<dbReference type="SUPFAM" id="SSF54001">
    <property type="entry name" value="Cysteine proteinases"/>
    <property type="match status" value="1"/>
</dbReference>
<dbReference type="Pfam" id="PF03416">
    <property type="entry name" value="Peptidase_C54"/>
    <property type="match status" value="1"/>
</dbReference>
<feature type="region of interest" description="Disordered" evidence="13">
    <location>
        <begin position="989"/>
        <end position="1057"/>
    </location>
</feature>
<feature type="region of interest" description="Disordered" evidence="13">
    <location>
        <begin position="1"/>
        <end position="71"/>
    </location>
</feature>
<evidence type="ECO:0000256" key="5">
    <source>
        <dbReference type="ARBA" id="ARBA00022490"/>
    </source>
</evidence>
<dbReference type="GO" id="GO:0016485">
    <property type="term" value="P:protein processing"/>
    <property type="evidence" value="ECO:0007669"/>
    <property type="project" value="TreeGrafter"/>
</dbReference>
<feature type="compositionally biased region" description="Polar residues" evidence="13">
    <location>
        <begin position="1100"/>
        <end position="1110"/>
    </location>
</feature>
<feature type="compositionally biased region" description="Polar residues" evidence="13">
    <location>
        <begin position="1288"/>
        <end position="1298"/>
    </location>
</feature>
<dbReference type="HOGENOM" id="CLU_256282_0_0_1"/>
<gene>
    <name evidence="15" type="ORF">PHSY_003339</name>
</gene>
<dbReference type="OrthoDB" id="2960936at2759"/>
<evidence type="ECO:0000256" key="4">
    <source>
        <dbReference type="ARBA" id="ARBA00022448"/>
    </source>
</evidence>
<keyword evidence="7" id="KW-0378">Hydrolase</keyword>
<dbReference type="STRING" id="1305764.R9P2W2"/>
<feature type="region of interest" description="Disordered" evidence="13">
    <location>
        <begin position="554"/>
        <end position="586"/>
    </location>
</feature>
<accession>R9P2W2</accession>